<name>A0A7R9WCS1_9STRA</name>
<protein>
    <recommendedName>
        <fullName evidence="1">Orc1-like AAA ATPase domain-containing protein</fullName>
    </recommendedName>
</protein>
<dbReference type="InterPro" id="IPR041664">
    <property type="entry name" value="AAA_16"/>
</dbReference>
<dbReference type="InterPro" id="IPR053159">
    <property type="entry name" value="Hybrid_Histidine_Kinase"/>
</dbReference>
<dbReference type="InterPro" id="IPR027417">
    <property type="entry name" value="P-loop_NTPase"/>
</dbReference>
<dbReference type="InterPro" id="IPR011990">
    <property type="entry name" value="TPR-like_helical_dom_sf"/>
</dbReference>
<gene>
    <name evidence="2" type="ORF">TDUB1175_LOCUS19087</name>
</gene>
<evidence type="ECO:0000259" key="1">
    <source>
        <dbReference type="Pfam" id="PF13191"/>
    </source>
</evidence>
<dbReference type="PANTHER" id="PTHR43642">
    <property type="entry name" value="HYBRID SIGNAL TRANSDUCTION HISTIDINE KINASE G"/>
    <property type="match status" value="1"/>
</dbReference>
<proteinExistence type="predicted"/>
<evidence type="ECO:0000313" key="2">
    <source>
        <dbReference type="EMBL" id="CAD8320671.1"/>
    </source>
</evidence>
<dbReference type="SUPFAM" id="SSF52540">
    <property type="entry name" value="P-loop containing nucleoside triphosphate hydrolases"/>
    <property type="match status" value="1"/>
</dbReference>
<dbReference type="EMBL" id="HBED01037865">
    <property type="protein sequence ID" value="CAD8320671.1"/>
    <property type="molecule type" value="Transcribed_RNA"/>
</dbReference>
<organism evidence="2">
    <name type="scientific">Pseudictyota dubia</name>
    <dbReference type="NCBI Taxonomy" id="2749911"/>
    <lineage>
        <taxon>Eukaryota</taxon>
        <taxon>Sar</taxon>
        <taxon>Stramenopiles</taxon>
        <taxon>Ochrophyta</taxon>
        <taxon>Bacillariophyta</taxon>
        <taxon>Mediophyceae</taxon>
        <taxon>Biddulphiophycidae</taxon>
        <taxon>Eupodiscales</taxon>
        <taxon>Odontellaceae</taxon>
        <taxon>Pseudictyota</taxon>
    </lineage>
</organism>
<reference evidence="2" key="1">
    <citation type="submission" date="2021-01" db="EMBL/GenBank/DDBJ databases">
        <authorList>
            <person name="Corre E."/>
            <person name="Pelletier E."/>
            <person name="Niang G."/>
            <person name="Scheremetjew M."/>
            <person name="Finn R."/>
            <person name="Kale V."/>
            <person name="Holt S."/>
            <person name="Cochrane G."/>
            <person name="Meng A."/>
            <person name="Brown T."/>
            <person name="Cohen L."/>
        </authorList>
    </citation>
    <scope>NUCLEOTIDE SEQUENCE</scope>
    <source>
        <strain evidence="2">CCMP147</strain>
    </source>
</reference>
<dbReference type="AlphaFoldDB" id="A0A7R9WCS1"/>
<dbReference type="SUPFAM" id="SSF48452">
    <property type="entry name" value="TPR-like"/>
    <property type="match status" value="1"/>
</dbReference>
<dbReference type="PANTHER" id="PTHR43642:SF1">
    <property type="entry name" value="HYBRID SIGNAL TRANSDUCTION HISTIDINE KINASE G"/>
    <property type="match status" value="1"/>
</dbReference>
<accession>A0A7R9WCS1</accession>
<feature type="domain" description="Orc1-like AAA ATPase" evidence="1">
    <location>
        <begin position="38"/>
        <end position="122"/>
    </location>
</feature>
<dbReference type="Pfam" id="PF13191">
    <property type="entry name" value="AAA_16"/>
    <property type="match status" value="1"/>
</dbReference>
<sequence length="908" mass="101988">MSALNEYCLLLARDSERIGEVRQSVSAALGDEGRVLAALLPNLAEILPPEQRLAASSNPDPVWVPEAQQRLAYLSRMLLRSTCRRERPLVLFLDDLQWADVSSLELMRALVTDAPLDALLVIGSYRDNEVGPGHILQECFDAIERIGRTAVSRVDVRNLDIESVHALVTDALHMIPRTTRSLAEVVLQKTGGNALFMEQFLTSLHDEGLLRYSLLTRRWEWDIDVLQARNIANNVVELMRAKLLRLAPAVLEAIRIAASFGLQCHEDVLRALDLDACRVGRALEALDVAVSEGLMAKVEGPAFRFSHDQIQSAAYMLIPETEREHFHLEIGRSLWRHSSVKERDANLFIVVDQMHRGSRCISNHDENVNLAQLSLMAAQKAATMSAFLPSSVYLASGIGLLREEDWIANRDLCLDLFNLSAEMEFVLGKFSKVKALSEEVIARGTSLSEKLRAYYTLVRSSIARSGGNSMDPFVTAFTVLRHLGECLPSSVSLPDIQQEIMKTQAILRTQRFELLELKEMTDVDKRQAMKFLYLVSCYSVWKRQEYFPYLACRMVQISISYGVCKESVVAFTFYGMVICGFAGDTDGGYQLGKAALNLMERFHGKEYSAIVSWGVYGYINNWIQPIQSSISPLKEAIDVGLSTGDPVCAMTIANFYHGSCLASGKALGPLMQEMNEYAKQMLELNQNVVYTLNRPLRQFTLNLLGKSADPVKLIGEVMNEDALLPEEGDTSVLRSLVLFYRMWLEYLFGEYELAAETAARNKHADKHNSGRFVIVCNKFFYHGLAALALARKQGHSKWADTINSTMAQMRKWTVSTPWNCMHKLELLNAEYAYLEGDLAEAAKKYDRAASVAAEHHFVHEEALALERAGIFYLETGDHTKASTLFGRAHDCYARWEAHSKVAHVQRYL</sequence>